<evidence type="ECO:0008006" key="4">
    <source>
        <dbReference type="Google" id="ProtNLM"/>
    </source>
</evidence>
<comment type="caution">
    <text evidence="2">The sequence shown here is derived from an EMBL/GenBank/DDBJ whole genome shotgun (WGS) entry which is preliminary data.</text>
</comment>
<organism evidence="2 3">
    <name type="scientific">Apatococcus fuscideae</name>
    <dbReference type="NCBI Taxonomy" id="2026836"/>
    <lineage>
        <taxon>Eukaryota</taxon>
        <taxon>Viridiplantae</taxon>
        <taxon>Chlorophyta</taxon>
        <taxon>core chlorophytes</taxon>
        <taxon>Trebouxiophyceae</taxon>
        <taxon>Chlorellales</taxon>
        <taxon>Chlorellaceae</taxon>
        <taxon>Apatococcus</taxon>
    </lineage>
</organism>
<evidence type="ECO:0000256" key="1">
    <source>
        <dbReference type="SAM" id="MobiDB-lite"/>
    </source>
</evidence>
<dbReference type="GO" id="GO:0090730">
    <property type="term" value="C:Las1 complex"/>
    <property type="evidence" value="ECO:0007669"/>
    <property type="project" value="InterPro"/>
</dbReference>
<evidence type="ECO:0000313" key="3">
    <source>
        <dbReference type="Proteomes" id="UP001485043"/>
    </source>
</evidence>
<protein>
    <recommendedName>
        <fullName evidence="4">Las1-like protein</fullName>
    </recommendedName>
</protein>
<dbReference type="AlphaFoldDB" id="A0AAW1S685"/>
<feature type="region of interest" description="Disordered" evidence="1">
    <location>
        <begin position="182"/>
        <end position="207"/>
    </location>
</feature>
<dbReference type="GO" id="GO:0004519">
    <property type="term" value="F:endonuclease activity"/>
    <property type="evidence" value="ECO:0007669"/>
    <property type="project" value="InterPro"/>
</dbReference>
<dbReference type="Proteomes" id="UP001485043">
    <property type="component" value="Unassembled WGS sequence"/>
</dbReference>
<proteinExistence type="predicted"/>
<dbReference type="PANTHER" id="PTHR15002:SF0">
    <property type="entry name" value="RIBOSOMAL BIOGENESIS PROTEIN LAS1L"/>
    <property type="match status" value="1"/>
</dbReference>
<reference evidence="2 3" key="1">
    <citation type="journal article" date="2024" name="Nat. Commun.">
        <title>Phylogenomics reveals the evolutionary origins of lichenization in chlorophyte algae.</title>
        <authorList>
            <person name="Puginier C."/>
            <person name="Libourel C."/>
            <person name="Otte J."/>
            <person name="Skaloud P."/>
            <person name="Haon M."/>
            <person name="Grisel S."/>
            <person name="Petersen M."/>
            <person name="Berrin J.G."/>
            <person name="Delaux P.M."/>
            <person name="Dal Grande F."/>
            <person name="Keller J."/>
        </authorList>
    </citation>
    <scope>NUCLEOTIDE SEQUENCE [LARGE SCALE GENOMIC DNA]</scope>
    <source>
        <strain evidence="2 3">SAG 2523</strain>
    </source>
</reference>
<dbReference type="GO" id="GO:0000470">
    <property type="term" value="P:maturation of LSU-rRNA"/>
    <property type="evidence" value="ECO:0007669"/>
    <property type="project" value="TreeGrafter"/>
</dbReference>
<dbReference type="PANTHER" id="PTHR15002">
    <property type="entry name" value="RIBOSOMAL BIOGENESIS PROTEIN LAS1L"/>
    <property type="match status" value="1"/>
</dbReference>
<keyword evidence="3" id="KW-1185">Reference proteome</keyword>
<dbReference type="Pfam" id="PF04031">
    <property type="entry name" value="Las1"/>
    <property type="match status" value="1"/>
</dbReference>
<evidence type="ECO:0000313" key="2">
    <source>
        <dbReference type="EMBL" id="KAK9841905.1"/>
    </source>
</evidence>
<gene>
    <name evidence="2" type="ORF">WJX84_000441</name>
</gene>
<accession>A0AAW1S685</accession>
<dbReference type="GO" id="GO:0030687">
    <property type="term" value="C:preribosome, large subunit precursor"/>
    <property type="evidence" value="ECO:0007669"/>
    <property type="project" value="TreeGrafter"/>
</dbReference>
<dbReference type="GO" id="GO:0000460">
    <property type="term" value="P:maturation of 5.8S rRNA"/>
    <property type="evidence" value="ECO:0007669"/>
    <property type="project" value="TreeGrafter"/>
</dbReference>
<dbReference type="EMBL" id="JALJOV010001753">
    <property type="protein sequence ID" value="KAK9841905.1"/>
    <property type="molecule type" value="Genomic_DNA"/>
</dbReference>
<name>A0AAW1S685_9CHLO</name>
<dbReference type="InterPro" id="IPR007174">
    <property type="entry name" value="Las1"/>
</dbReference>
<sequence>MATGRPLPWSSWQEWQQVGDWLFAGTREAEASAISRISAWRARGRVPLGADLAATLIELRQRDQPGASSAESAEAVLQMQYSMAFIRLVNGVADSAQKGKVASSVANLAGYAGIPRMLIDIRHEASHNELPALPLLRTAASQALAWLQATYWKLQSEHLVACRERTHDLLEELFSSRLLAAERQRKRQRHPTGDDWPGDPKSAPQSS</sequence>